<reference evidence="1 2" key="1">
    <citation type="submission" date="2014-10" db="EMBL/GenBank/DDBJ databases">
        <title>Genome sequence of Clostridium aceticum DSM 1496.</title>
        <authorList>
            <person name="Poehlein A."/>
            <person name="Schiel-Bengelsdorf B."/>
            <person name="Gottschalk G."/>
            <person name="Duerre P."/>
            <person name="Daniel R."/>
        </authorList>
    </citation>
    <scope>NUCLEOTIDE SEQUENCE [LARGE SCALE GENOMIC DNA]</scope>
    <source>
        <strain evidence="1 2">DSM 1496</strain>
    </source>
</reference>
<dbReference type="STRING" id="84022.CACET_c08960"/>
<name>A0A0D8IE78_9CLOT</name>
<dbReference type="Proteomes" id="UP000035704">
    <property type="component" value="Chromosome"/>
</dbReference>
<dbReference type="EMBL" id="CP009687">
    <property type="protein sequence ID" value="AKL94404.1"/>
    <property type="molecule type" value="Genomic_DNA"/>
</dbReference>
<sequence>MKKSLNRSLRVSFIIIFIILIGIMSFSLYGKISYVEFSEEQIPRYSYKNKTDVSYEVFLKPNLLFDEESLGEDHTYFTEFIDHIQTTFNYGFYGEAVVSIEGDYEVLATIEGYNRETEGEKIIWKKDFIILPVNSFAVKDQKIFIEEDISFILEGYNKFADQVAEAAKTRTSTRLIIYMKVNLKANTEEGLIEEQKSPAIVIPLGESQVVIEKRQIGETEKNIEETIQVELPLGKKNLVLHGIFIGICLIGLIYVIFFTSNKPPKNKLEKTLNNIFKKHGSRLVALEEEKINPHDSYYKVKTIEDLVKIADEIEKPILYKHSLNPENITKFYIIDKTCMYVFDLRHLVKSSKENVVEEVENSETEI</sequence>
<evidence type="ECO:0000313" key="1">
    <source>
        <dbReference type="EMBL" id="AKL94404.1"/>
    </source>
</evidence>
<evidence type="ECO:0000313" key="2">
    <source>
        <dbReference type="Proteomes" id="UP000035704"/>
    </source>
</evidence>
<organism evidence="1 2">
    <name type="scientific">Clostridium aceticum</name>
    <dbReference type="NCBI Taxonomy" id="84022"/>
    <lineage>
        <taxon>Bacteria</taxon>
        <taxon>Bacillati</taxon>
        <taxon>Bacillota</taxon>
        <taxon>Clostridia</taxon>
        <taxon>Eubacteriales</taxon>
        <taxon>Clostridiaceae</taxon>
        <taxon>Clostridium</taxon>
    </lineage>
</organism>
<dbReference type="Pfam" id="PF17231">
    <property type="entry name" value="DUF5305"/>
    <property type="match status" value="1"/>
</dbReference>
<dbReference type="InterPro" id="IPR035185">
    <property type="entry name" value="DUF5305"/>
</dbReference>
<protein>
    <submittedName>
        <fullName evidence="1">Uncharacterized protein</fullName>
    </submittedName>
</protein>
<gene>
    <name evidence="1" type="ORF">CACET_c08960</name>
</gene>
<dbReference type="OrthoDB" id="1952037at2"/>
<dbReference type="PATRIC" id="fig|84022.5.peg.2430"/>
<dbReference type="KEGG" id="cace:CACET_c08960"/>
<dbReference type="RefSeq" id="WP_044823452.1">
    <property type="nucleotide sequence ID" value="NZ_CP009687.1"/>
</dbReference>
<dbReference type="AlphaFoldDB" id="A0A0D8IE78"/>
<proteinExistence type="predicted"/>
<keyword evidence="2" id="KW-1185">Reference proteome</keyword>
<accession>A0A0D8IE78</accession>